<dbReference type="Gene3D" id="2.40.30.170">
    <property type="match status" value="1"/>
</dbReference>
<dbReference type="Gene3D" id="2.40.420.20">
    <property type="match status" value="1"/>
</dbReference>
<comment type="caution">
    <text evidence="5">The sequence shown here is derived from an EMBL/GenBank/DDBJ whole genome shotgun (WGS) entry which is preliminary data.</text>
</comment>
<dbReference type="SUPFAM" id="SSF111369">
    <property type="entry name" value="HlyD-like secretion proteins"/>
    <property type="match status" value="1"/>
</dbReference>
<evidence type="ECO:0000313" key="6">
    <source>
        <dbReference type="Proteomes" id="UP001223743"/>
    </source>
</evidence>
<evidence type="ECO:0000259" key="3">
    <source>
        <dbReference type="Pfam" id="PF25917"/>
    </source>
</evidence>
<dbReference type="NCBIfam" id="TIGR01730">
    <property type="entry name" value="RND_mfp"/>
    <property type="match status" value="1"/>
</dbReference>
<feature type="compositionally biased region" description="Low complexity" evidence="2">
    <location>
        <begin position="34"/>
        <end position="44"/>
    </location>
</feature>
<organism evidence="5 6">
    <name type="scientific">Kaistia geumhonensis</name>
    <dbReference type="NCBI Taxonomy" id="410839"/>
    <lineage>
        <taxon>Bacteria</taxon>
        <taxon>Pseudomonadati</taxon>
        <taxon>Pseudomonadota</taxon>
        <taxon>Alphaproteobacteria</taxon>
        <taxon>Hyphomicrobiales</taxon>
        <taxon>Kaistiaceae</taxon>
        <taxon>Kaistia</taxon>
    </lineage>
</organism>
<accession>A0ABU0M3V0</accession>
<dbReference type="Proteomes" id="UP001223743">
    <property type="component" value="Unassembled WGS sequence"/>
</dbReference>
<evidence type="ECO:0000256" key="2">
    <source>
        <dbReference type="SAM" id="MobiDB-lite"/>
    </source>
</evidence>
<feature type="compositionally biased region" description="Low complexity" evidence="2">
    <location>
        <begin position="383"/>
        <end position="396"/>
    </location>
</feature>
<keyword evidence="6" id="KW-1185">Reference proteome</keyword>
<dbReference type="EMBL" id="JAUSWJ010000001">
    <property type="protein sequence ID" value="MDQ0515644.1"/>
    <property type="molecule type" value="Genomic_DNA"/>
</dbReference>
<dbReference type="PANTHER" id="PTHR30469:SF11">
    <property type="entry name" value="BLL4320 PROTEIN"/>
    <property type="match status" value="1"/>
</dbReference>
<evidence type="ECO:0000259" key="4">
    <source>
        <dbReference type="Pfam" id="PF25954"/>
    </source>
</evidence>
<dbReference type="Gene3D" id="1.10.287.470">
    <property type="entry name" value="Helix hairpin bin"/>
    <property type="match status" value="1"/>
</dbReference>
<evidence type="ECO:0000256" key="1">
    <source>
        <dbReference type="ARBA" id="ARBA00009477"/>
    </source>
</evidence>
<dbReference type="PANTHER" id="PTHR30469">
    <property type="entry name" value="MULTIDRUG RESISTANCE PROTEIN MDTA"/>
    <property type="match status" value="1"/>
</dbReference>
<dbReference type="Pfam" id="PF25954">
    <property type="entry name" value="Beta-barrel_RND_2"/>
    <property type="match status" value="1"/>
</dbReference>
<dbReference type="Pfam" id="PF25917">
    <property type="entry name" value="BSH_RND"/>
    <property type="match status" value="1"/>
</dbReference>
<feature type="compositionally biased region" description="Gly residues" evidence="2">
    <location>
        <begin position="45"/>
        <end position="59"/>
    </location>
</feature>
<gene>
    <name evidence="5" type="ORF">QO015_001257</name>
</gene>
<proteinExistence type="inferred from homology"/>
<dbReference type="Gene3D" id="2.40.50.100">
    <property type="match status" value="1"/>
</dbReference>
<protein>
    <submittedName>
        <fullName evidence="5">RND family efflux transporter MFP subunit</fullName>
    </submittedName>
</protein>
<reference evidence="5 6" key="1">
    <citation type="submission" date="2023-07" db="EMBL/GenBank/DDBJ databases">
        <title>Genomic Encyclopedia of Type Strains, Phase IV (KMG-IV): sequencing the most valuable type-strain genomes for metagenomic binning, comparative biology and taxonomic classification.</title>
        <authorList>
            <person name="Goeker M."/>
        </authorList>
    </citation>
    <scope>NUCLEOTIDE SEQUENCE [LARGE SCALE GENOMIC DNA]</scope>
    <source>
        <strain evidence="5 6">B1-1</strain>
    </source>
</reference>
<feature type="domain" description="Multidrug resistance protein MdtA-like barrel-sandwich hybrid" evidence="3">
    <location>
        <begin position="94"/>
        <end position="211"/>
    </location>
</feature>
<feature type="domain" description="CusB-like beta-barrel" evidence="4">
    <location>
        <begin position="229"/>
        <end position="300"/>
    </location>
</feature>
<evidence type="ECO:0000313" key="5">
    <source>
        <dbReference type="EMBL" id="MDQ0515644.1"/>
    </source>
</evidence>
<dbReference type="InterPro" id="IPR058792">
    <property type="entry name" value="Beta-barrel_RND_2"/>
</dbReference>
<dbReference type="RefSeq" id="WP_266280743.1">
    <property type="nucleotide sequence ID" value="NZ_JAPKNF010000001.1"/>
</dbReference>
<feature type="region of interest" description="Disordered" evidence="2">
    <location>
        <begin position="374"/>
        <end position="396"/>
    </location>
</feature>
<comment type="similarity">
    <text evidence="1">Belongs to the membrane fusion protein (MFP) (TC 8.A.1) family.</text>
</comment>
<name>A0ABU0M3V0_9HYPH</name>
<sequence>MAFWKQLLLSLLVLALAGGGWYFYEHRQQAAGGDASGGPVAAAPGGAGGQGGAAGGNRRGGLGGPTLVVTEPVGSDIVTDDVRAVGTVLVPQSINVYPQVTAEVMEVLFKAGDAVKKGQPLVRLDDSDQKAALDLAAVALSDAKKTLERSQKLASTNNLTLSALQDAQSAERRAEIGLLGAQIALDRRTVSAPFDGVVGISTLSVGDLVTPTTVITTLDDPSVMKVSFLIPERYAGRVEIGQAVTASAESKPDAVIKGSVSAIDTRVDATARTLKVEATLDAAAAQAIGVRPGMAVKVDLPFPGEKQLAVSALAIQWDRTGSYVWKLAGSDGVARAPISILQRQSGRVLVSSSDLAEGDKVVVEGLQRLRPGAKIAEAGQGGDQPQPAGQPAAKGS</sequence>
<dbReference type="InterPro" id="IPR058625">
    <property type="entry name" value="MdtA-like_BSH"/>
</dbReference>
<dbReference type="InterPro" id="IPR006143">
    <property type="entry name" value="RND_pump_MFP"/>
</dbReference>
<feature type="region of interest" description="Disordered" evidence="2">
    <location>
        <begin position="34"/>
        <end position="59"/>
    </location>
</feature>